<dbReference type="Proteomes" id="UP000182063">
    <property type="component" value="Chromosome"/>
</dbReference>
<dbReference type="SFLD" id="SFLDG01151">
    <property type="entry name" value="Main.2:_Nu-like"/>
    <property type="match status" value="1"/>
</dbReference>
<dbReference type="AlphaFoldDB" id="A0A1L3ZYW9"/>
<dbReference type="OrthoDB" id="9803562at2"/>
<dbReference type="CDD" id="cd03048">
    <property type="entry name" value="GST_N_Ure2p_like"/>
    <property type="match status" value="1"/>
</dbReference>
<evidence type="ECO:0000259" key="1">
    <source>
        <dbReference type="PROSITE" id="PS50404"/>
    </source>
</evidence>
<keyword evidence="4" id="KW-1185">Reference proteome</keyword>
<dbReference type="InterPro" id="IPR004046">
    <property type="entry name" value="GST_C"/>
</dbReference>
<protein>
    <submittedName>
        <fullName evidence="3">Glutathione S-transferase</fullName>
    </submittedName>
</protein>
<sequence length="230" mass="25917">MLKFYFSWTSSSTKLVLFLEESGIPYEPIPIDLQRGAQHKPEYLAINPNGKTPAIDDDGVIMFDSSAILIHLADKHDKFLPPKDDPQNRASMLSWVIFAGSGIGPFSGQAAHFKYFAPEPGQGYAHERYQYEARRHYGVVNKHLADREYMVADTYSIADMAIWSYGQMAPMIAGEDAWTEFPHLKRLVDTIDARPAAARVLAVKERFASAFSAPDEESRKYLYKHIRAGA</sequence>
<dbReference type="PROSITE" id="PS50404">
    <property type="entry name" value="GST_NTER"/>
    <property type="match status" value="1"/>
</dbReference>
<dbReference type="EMBL" id="CP018221">
    <property type="protein sequence ID" value="API60836.1"/>
    <property type="molecule type" value="Genomic_DNA"/>
</dbReference>
<dbReference type="InterPro" id="IPR040079">
    <property type="entry name" value="Glutathione_S-Trfase"/>
</dbReference>
<dbReference type="RefSeq" id="WP_072598492.1">
    <property type="nucleotide sequence ID" value="NZ_CP018221.1"/>
</dbReference>
<dbReference type="PROSITE" id="PS50405">
    <property type="entry name" value="GST_CTER"/>
    <property type="match status" value="1"/>
</dbReference>
<organism evidence="3 4">
    <name type="scientific">Tardibacter chloracetimidivorans</name>
    <dbReference type="NCBI Taxonomy" id="1921510"/>
    <lineage>
        <taxon>Bacteria</taxon>
        <taxon>Pseudomonadati</taxon>
        <taxon>Pseudomonadota</taxon>
        <taxon>Alphaproteobacteria</taxon>
        <taxon>Sphingomonadales</taxon>
        <taxon>Sphingomonadaceae</taxon>
        <taxon>Tardibacter</taxon>
    </lineage>
</organism>
<dbReference type="SUPFAM" id="SSF52833">
    <property type="entry name" value="Thioredoxin-like"/>
    <property type="match status" value="1"/>
</dbReference>
<dbReference type="InterPro" id="IPR004045">
    <property type="entry name" value="Glutathione_S-Trfase_N"/>
</dbReference>
<dbReference type="Pfam" id="PF13409">
    <property type="entry name" value="GST_N_2"/>
    <property type="match status" value="1"/>
</dbReference>
<dbReference type="KEGG" id="sphj:BSL82_17390"/>
<dbReference type="InterPro" id="IPR010987">
    <property type="entry name" value="Glutathione-S-Trfase_C-like"/>
</dbReference>
<dbReference type="Pfam" id="PF14497">
    <property type="entry name" value="GST_C_3"/>
    <property type="match status" value="1"/>
</dbReference>
<proteinExistence type="predicted"/>
<accession>A0A1L3ZYW9</accession>
<dbReference type="Gene3D" id="1.20.1050.10">
    <property type="match status" value="1"/>
</dbReference>
<dbReference type="InterPro" id="IPR036249">
    <property type="entry name" value="Thioredoxin-like_sf"/>
</dbReference>
<dbReference type="Gene3D" id="3.40.30.10">
    <property type="entry name" value="Glutaredoxin"/>
    <property type="match status" value="1"/>
</dbReference>
<evidence type="ECO:0000259" key="2">
    <source>
        <dbReference type="PROSITE" id="PS50405"/>
    </source>
</evidence>
<dbReference type="PANTHER" id="PTHR44051">
    <property type="entry name" value="GLUTATHIONE S-TRANSFERASE-RELATED"/>
    <property type="match status" value="1"/>
</dbReference>
<dbReference type="PANTHER" id="PTHR44051:SF19">
    <property type="entry name" value="DISULFIDE-BOND OXIDOREDUCTASE YFCG"/>
    <property type="match status" value="1"/>
</dbReference>
<keyword evidence="3" id="KW-0808">Transferase</keyword>
<dbReference type="SFLD" id="SFLDS00019">
    <property type="entry name" value="Glutathione_Transferase_(cytos"/>
    <property type="match status" value="1"/>
</dbReference>
<feature type="domain" description="GST C-terminal" evidence="2">
    <location>
        <begin position="85"/>
        <end position="211"/>
    </location>
</feature>
<reference evidence="4" key="1">
    <citation type="submission" date="2016-11" db="EMBL/GenBank/DDBJ databases">
        <title>Complete Genome Sequence of alachlor-degrading Sphingomonas sp. strain JJ-A5.</title>
        <authorList>
            <person name="Lee H."/>
            <person name="Ka J.-O."/>
        </authorList>
    </citation>
    <scope>NUCLEOTIDE SEQUENCE [LARGE SCALE GENOMIC DNA]</scope>
    <source>
        <strain evidence="4">JJ-A5</strain>
    </source>
</reference>
<dbReference type="STRING" id="1921510.BSL82_17390"/>
<evidence type="ECO:0000313" key="3">
    <source>
        <dbReference type="EMBL" id="API60836.1"/>
    </source>
</evidence>
<dbReference type="GO" id="GO:0016740">
    <property type="term" value="F:transferase activity"/>
    <property type="evidence" value="ECO:0007669"/>
    <property type="project" value="UniProtKB-KW"/>
</dbReference>
<feature type="domain" description="GST N-terminal" evidence="1">
    <location>
        <begin position="1"/>
        <end position="80"/>
    </location>
</feature>
<dbReference type="InterPro" id="IPR036282">
    <property type="entry name" value="Glutathione-S-Trfase_C_sf"/>
</dbReference>
<name>A0A1L3ZYW9_9SPHN</name>
<dbReference type="SFLD" id="SFLDG00358">
    <property type="entry name" value="Main_(cytGST)"/>
    <property type="match status" value="1"/>
</dbReference>
<dbReference type="SUPFAM" id="SSF47616">
    <property type="entry name" value="GST C-terminal domain-like"/>
    <property type="match status" value="1"/>
</dbReference>
<gene>
    <name evidence="3" type="ORF">BSL82_17390</name>
</gene>
<evidence type="ECO:0000313" key="4">
    <source>
        <dbReference type="Proteomes" id="UP000182063"/>
    </source>
</evidence>